<dbReference type="Proteomes" id="UP000053573">
    <property type="component" value="Unassembled WGS sequence"/>
</dbReference>
<dbReference type="AlphaFoldDB" id="A0A0H1BPX4"/>
<feature type="non-terminal residue" evidence="2">
    <location>
        <position position="1"/>
    </location>
</feature>
<evidence type="ECO:0000313" key="3">
    <source>
        <dbReference type="Proteomes" id="UP000053573"/>
    </source>
</evidence>
<keyword evidence="3" id="KW-1185">Reference proteome</keyword>
<comment type="caution">
    <text evidence="2">The sequence shown here is derived from an EMBL/GenBank/DDBJ whole genome shotgun (WGS) entry which is preliminary data.</text>
</comment>
<protein>
    <submittedName>
        <fullName evidence="2">Uncharacterized protein</fullName>
    </submittedName>
</protein>
<dbReference type="STRING" id="2060906.A0A0H1BPX4"/>
<keyword evidence="1" id="KW-1133">Transmembrane helix</keyword>
<accession>A0A0H1BPX4</accession>
<evidence type="ECO:0000313" key="2">
    <source>
        <dbReference type="EMBL" id="KLJ13594.1"/>
    </source>
</evidence>
<dbReference type="EMBL" id="LDEV01000228">
    <property type="protein sequence ID" value="KLJ13594.1"/>
    <property type="molecule type" value="Genomic_DNA"/>
</dbReference>
<keyword evidence="1" id="KW-0812">Transmembrane</keyword>
<proteinExistence type="predicted"/>
<reference evidence="3" key="1">
    <citation type="journal article" date="2015" name="PLoS Genet.">
        <title>The dynamic genome and transcriptome of the human fungal pathogen Blastomyces and close relative Emmonsia.</title>
        <authorList>
            <person name="Munoz J.F."/>
            <person name="Gauthier G.M."/>
            <person name="Desjardins C.A."/>
            <person name="Gallo J.E."/>
            <person name="Holder J."/>
            <person name="Sullivan T.D."/>
            <person name="Marty A.J."/>
            <person name="Carmen J.C."/>
            <person name="Chen Z."/>
            <person name="Ding L."/>
            <person name="Gujja S."/>
            <person name="Magrini V."/>
            <person name="Misas E."/>
            <person name="Mitreva M."/>
            <person name="Priest M."/>
            <person name="Saif S."/>
            <person name="Whiston E.A."/>
            <person name="Young S."/>
            <person name="Zeng Q."/>
            <person name="Goldman W.E."/>
            <person name="Mardis E.R."/>
            <person name="Taylor J.W."/>
            <person name="McEwen J.G."/>
            <person name="Clay O.K."/>
            <person name="Klein B.S."/>
            <person name="Cuomo C.A."/>
        </authorList>
    </citation>
    <scope>NUCLEOTIDE SEQUENCE [LARGE SCALE GENOMIC DNA]</scope>
    <source>
        <strain evidence="3">UAMH 139</strain>
    </source>
</reference>
<evidence type="ECO:0000256" key="1">
    <source>
        <dbReference type="SAM" id="Phobius"/>
    </source>
</evidence>
<feature type="transmembrane region" description="Helical" evidence="1">
    <location>
        <begin position="34"/>
        <end position="55"/>
    </location>
</feature>
<name>A0A0H1BPX4_9EURO</name>
<sequence>AETNLISLSERATTLFSEVYTFIFYQRSEISESAIYYSINLSVTLLSLQSLHFYIYNNNREIKMRDSSKYKSKILFKYYSFI</sequence>
<organism evidence="2 3">
    <name type="scientific">Blastomyces silverae</name>
    <dbReference type="NCBI Taxonomy" id="2060906"/>
    <lineage>
        <taxon>Eukaryota</taxon>
        <taxon>Fungi</taxon>
        <taxon>Dikarya</taxon>
        <taxon>Ascomycota</taxon>
        <taxon>Pezizomycotina</taxon>
        <taxon>Eurotiomycetes</taxon>
        <taxon>Eurotiomycetidae</taxon>
        <taxon>Onygenales</taxon>
        <taxon>Ajellomycetaceae</taxon>
        <taxon>Blastomyces</taxon>
    </lineage>
</organism>
<dbReference type="OrthoDB" id="4190694at2759"/>
<keyword evidence="1" id="KW-0472">Membrane</keyword>
<gene>
    <name evidence="2" type="ORF">EMPG_11469</name>
</gene>